<dbReference type="STRING" id="679901.Mzhil_1927"/>
<dbReference type="InterPro" id="IPR027417">
    <property type="entry name" value="P-loop_NTPase"/>
</dbReference>
<feature type="domain" description="AAA+ ATPase" evidence="5">
    <location>
        <begin position="496"/>
        <end position="634"/>
    </location>
</feature>
<keyword evidence="2" id="KW-0677">Repeat</keyword>
<dbReference type="FunFam" id="3.40.50.300:FF:000012">
    <property type="entry name" value="Transitional endoplasmic reticulum ATPase"/>
    <property type="match status" value="1"/>
</dbReference>
<dbReference type="Pfam" id="PF02933">
    <property type="entry name" value="CDC48_2"/>
    <property type="match status" value="1"/>
</dbReference>
<keyword evidence="9" id="KW-1185">Reference proteome</keyword>
<dbReference type="Proteomes" id="UP000006622">
    <property type="component" value="Chromosome"/>
</dbReference>
<feature type="domain" description="CDC48" evidence="6">
    <location>
        <begin position="106"/>
        <end position="181"/>
    </location>
</feature>
<dbReference type="PANTHER" id="PTHR23077">
    <property type="entry name" value="AAA-FAMILY ATPASE"/>
    <property type="match status" value="1"/>
</dbReference>
<evidence type="ECO:0000313" key="8">
    <source>
        <dbReference type="EMBL" id="AEH61762.1"/>
    </source>
</evidence>
<dbReference type="Gene3D" id="3.40.50.300">
    <property type="entry name" value="P-loop containing nucleotide triphosphate hydrolases"/>
    <property type="match status" value="2"/>
</dbReference>
<comment type="similarity">
    <text evidence="1">Belongs to the AAA ATPase family. CDC48 subfamily.</text>
</comment>
<accession>F7XKI8</accession>
<dbReference type="RefSeq" id="WP_013899198.1">
    <property type="nucleotide sequence ID" value="NC_015676.1"/>
</dbReference>
<sequence>MDEVQLKIEKAHPSDFGRGIIRLDPNTLLNLQLSPGDIVEIKGKKRTAAKVWRADRQDWGQGLARIDGFIRQNAGVSIGEKVTIKKANVVPAEKVVLAPPEGVVIEFGENTSEVIKHNLQKRPLVMGDVVPIISSMTQPMTGPMAGGQAVPLIAVETDPMDMVVIITETTEVELRQKPVRGYDTARGITYEDIGGLGDEIQRVREMIELPMKHPELFQRLNIDPPKGVILYGPPGTGKTLIAKAVAGEAGANFLYIAGPEIMGKYYGESEERIRNIFEDATADAPSIIFIDEIDSIAPKRENVTGEVERRVVAQLLTMLDGMEERGQVIVIGATNRLDAIDPALRRPGRFDREIEIGVPDLSGRLEILQIHTRGMPLDEDVDLDELAGNTQGFVGADMLALVQESAMKSLRRCLPDLDLDEEIPPETLEKINVSALDFENALKEIGPSALREVFVEVPTVSWTDVGGLDSVKQEIVETVEWPLKKPEKFVEMGIKPPKGILLFGPPGTGKTLIAQAVANESNANFISIKGPQMLSKWVGESEKAIREMFKKARQVSPCIIFFDEIDSIAAVRGATTEGGKVAERVVNQLLTELDGLETLKEIVVIAATNRPDIMDPALLRAGRFDRMVLVGAPNRSGRINIFKIHAKNIPLEDDVNLEELADMTEGYVGADIESVCREAVMLALREDFGTRKISMKYFREALKKVRPTISESLIEYYQKIENQFKGGAVPEEPTSYIGYR</sequence>
<dbReference type="GO" id="GO:0005524">
    <property type="term" value="F:ATP binding"/>
    <property type="evidence" value="ECO:0007669"/>
    <property type="project" value="UniProtKB-KW"/>
</dbReference>
<evidence type="ECO:0000259" key="7">
    <source>
        <dbReference type="SMART" id="SM01073"/>
    </source>
</evidence>
<dbReference type="Gene3D" id="2.40.40.20">
    <property type="match status" value="1"/>
</dbReference>
<dbReference type="InterPro" id="IPR003338">
    <property type="entry name" value="CDC4_N-term_subdom"/>
</dbReference>
<dbReference type="SMART" id="SM00382">
    <property type="entry name" value="AAA"/>
    <property type="match status" value="2"/>
</dbReference>
<dbReference type="InterPro" id="IPR009010">
    <property type="entry name" value="Asp_de-COase-like_dom_sf"/>
</dbReference>
<dbReference type="EC" id="3.6.1.3" evidence="8"/>
<dbReference type="PROSITE" id="PS00674">
    <property type="entry name" value="AAA"/>
    <property type="match status" value="2"/>
</dbReference>
<dbReference type="FunFam" id="3.10.330.10:FF:000005">
    <property type="entry name" value="AAA family ATPase"/>
    <property type="match status" value="1"/>
</dbReference>
<evidence type="ECO:0000313" key="9">
    <source>
        <dbReference type="Proteomes" id="UP000006622"/>
    </source>
</evidence>
<dbReference type="InterPro" id="IPR003959">
    <property type="entry name" value="ATPase_AAA_core"/>
</dbReference>
<dbReference type="NCBIfam" id="TIGR01243">
    <property type="entry name" value="CDC48"/>
    <property type="match status" value="1"/>
</dbReference>
<dbReference type="CDD" id="cd19529">
    <property type="entry name" value="RecA-like_VCP_r2"/>
    <property type="match status" value="1"/>
</dbReference>
<dbReference type="InterPro" id="IPR029067">
    <property type="entry name" value="CDC48_domain_2-like_sf"/>
</dbReference>
<dbReference type="InterPro" id="IPR050168">
    <property type="entry name" value="AAA_ATPase_domain"/>
</dbReference>
<dbReference type="Gene3D" id="3.10.330.10">
    <property type="match status" value="1"/>
</dbReference>
<dbReference type="InterPro" id="IPR005938">
    <property type="entry name" value="AAA_ATPase_CDC48"/>
</dbReference>
<dbReference type="OrthoDB" id="77269at2157"/>
<dbReference type="SMART" id="SM01073">
    <property type="entry name" value="CDC48_N"/>
    <property type="match status" value="1"/>
</dbReference>
<keyword evidence="4" id="KW-0067">ATP-binding</keyword>
<evidence type="ECO:0000256" key="4">
    <source>
        <dbReference type="ARBA" id="ARBA00022840"/>
    </source>
</evidence>
<dbReference type="EMBL" id="CP002101">
    <property type="protein sequence ID" value="AEH61762.1"/>
    <property type="molecule type" value="Genomic_DNA"/>
</dbReference>
<dbReference type="GO" id="GO:0016887">
    <property type="term" value="F:ATP hydrolysis activity"/>
    <property type="evidence" value="ECO:0007669"/>
    <property type="project" value="InterPro"/>
</dbReference>
<dbReference type="Pfam" id="PF02359">
    <property type="entry name" value="CDC48_N"/>
    <property type="match status" value="1"/>
</dbReference>
<proteinExistence type="inferred from homology"/>
<evidence type="ECO:0000256" key="3">
    <source>
        <dbReference type="ARBA" id="ARBA00022741"/>
    </source>
</evidence>
<dbReference type="SMART" id="SM01072">
    <property type="entry name" value="CDC48_2"/>
    <property type="match status" value="1"/>
</dbReference>
<evidence type="ECO:0000256" key="1">
    <source>
        <dbReference type="ARBA" id="ARBA00009833"/>
    </source>
</evidence>
<dbReference type="Gene3D" id="1.10.8.60">
    <property type="match status" value="2"/>
</dbReference>
<dbReference type="FunFam" id="1.10.8.60:FF:000038">
    <property type="entry name" value="spermatogenesis-associated protein 5-like protein 1"/>
    <property type="match status" value="1"/>
</dbReference>
<dbReference type="SUPFAM" id="SSF50692">
    <property type="entry name" value="ADC-like"/>
    <property type="match status" value="1"/>
</dbReference>
<dbReference type="GeneID" id="10823571"/>
<feature type="domain" description="CDC48 N-terminal subdomain" evidence="7">
    <location>
        <begin position="5"/>
        <end position="89"/>
    </location>
</feature>
<name>F7XKI8_METZD</name>
<dbReference type="InterPro" id="IPR003960">
    <property type="entry name" value="ATPase_AAA_CS"/>
</dbReference>
<organism evidence="8 9">
    <name type="scientific">Methanosalsum zhilinae (strain DSM 4017 / NBRC 107636 / OCM 62 / WeN5)</name>
    <name type="common">Methanohalophilus zhilinae</name>
    <dbReference type="NCBI Taxonomy" id="679901"/>
    <lineage>
        <taxon>Archaea</taxon>
        <taxon>Methanobacteriati</taxon>
        <taxon>Methanobacteriota</taxon>
        <taxon>Stenosarchaea group</taxon>
        <taxon>Methanomicrobia</taxon>
        <taxon>Methanosarcinales</taxon>
        <taxon>Methanosarcinaceae</taxon>
        <taxon>Methanosalsum</taxon>
    </lineage>
</organism>
<evidence type="ECO:0000259" key="6">
    <source>
        <dbReference type="SMART" id="SM01072"/>
    </source>
</evidence>
<evidence type="ECO:0000259" key="5">
    <source>
        <dbReference type="SMART" id="SM00382"/>
    </source>
</evidence>
<dbReference type="InterPro" id="IPR003593">
    <property type="entry name" value="AAA+_ATPase"/>
</dbReference>
<dbReference type="InterPro" id="IPR041569">
    <property type="entry name" value="AAA_lid_3"/>
</dbReference>
<dbReference type="KEGG" id="mzh:Mzhil_1927"/>
<dbReference type="SUPFAM" id="SSF52540">
    <property type="entry name" value="P-loop containing nucleoside triphosphate hydrolases"/>
    <property type="match status" value="2"/>
</dbReference>
<dbReference type="PANTHER" id="PTHR23077:SF201">
    <property type="entry name" value="PROTEIN CDCH"/>
    <property type="match status" value="1"/>
</dbReference>
<dbReference type="AlphaFoldDB" id="F7XKI8"/>
<feature type="domain" description="AAA+ ATPase" evidence="5">
    <location>
        <begin position="224"/>
        <end position="360"/>
    </location>
</feature>
<dbReference type="InterPro" id="IPR004201">
    <property type="entry name" value="Cdc48_dom2"/>
</dbReference>
<protein>
    <submittedName>
        <fullName evidence="8">AAA family ATPase, CDC48 subfamily</fullName>
        <ecNumber evidence="8">3.6.1.3</ecNumber>
    </submittedName>
</protein>
<dbReference type="Pfam" id="PF17862">
    <property type="entry name" value="AAA_lid_3"/>
    <property type="match status" value="2"/>
</dbReference>
<reference evidence="8" key="1">
    <citation type="submission" date="2010-07" db="EMBL/GenBank/DDBJ databases">
        <title>The complete genome of Methanosalsum zhilinae DSM 4017.</title>
        <authorList>
            <consortium name="US DOE Joint Genome Institute (JGI-PGF)"/>
            <person name="Lucas S."/>
            <person name="Copeland A."/>
            <person name="Lapidus A."/>
            <person name="Glavina del Rio T."/>
            <person name="Dalin E."/>
            <person name="Tice H."/>
            <person name="Bruce D."/>
            <person name="Goodwin L."/>
            <person name="Pitluck S."/>
            <person name="Kyrpides N."/>
            <person name="Mavromatis K."/>
            <person name="Ovchinnikova G."/>
            <person name="Daligault H."/>
            <person name="Detter J.C."/>
            <person name="Han C."/>
            <person name="Tapia R."/>
            <person name="Larimer F."/>
            <person name="Land M."/>
            <person name="Hauser L."/>
            <person name="Markowitz V."/>
            <person name="Cheng J.-F."/>
            <person name="Hugenholtz P."/>
            <person name="Woyke T."/>
            <person name="Wu D."/>
            <person name="Spring S."/>
            <person name="Schueler E."/>
            <person name="Brambilla E."/>
            <person name="Klenk H.-P."/>
            <person name="Eisen J.A."/>
        </authorList>
    </citation>
    <scope>NUCLEOTIDE SEQUENCE</scope>
    <source>
        <strain evidence="8">DSM 4017</strain>
    </source>
</reference>
<keyword evidence="8" id="KW-0378">Hydrolase</keyword>
<dbReference type="FunFam" id="3.40.50.300:FF:000018">
    <property type="entry name" value="Cell division control 48"/>
    <property type="match status" value="1"/>
</dbReference>
<keyword evidence="3" id="KW-0547">Nucleotide-binding</keyword>
<dbReference type="FunFam" id="1.10.8.60:FF:000057">
    <property type="entry name" value="AAA family ATPase, CDC48 subfamily"/>
    <property type="match status" value="1"/>
</dbReference>
<dbReference type="Pfam" id="PF00004">
    <property type="entry name" value="AAA"/>
    <property type="match status" value="2"/>
</dbReference>
<dbReference type="FunFam" id="2.40.40.20:FF:000007">
    <property type="entry name" value="AAA family ATPase"/>
    <property type="match status" value="1"/>
</dbReference>
<dbReference type="SUPFAM" id="SSF54585">
    <property type="entry name" value="Cdc48 domain 2-like"/>
    <property type="match status" value="1"/>
</dbReference>
<dbReference type="HOGENOM" id="CLU_000688_12_2_2"/>
<evidence type="ECO:0000256" key="2">
    <source>
        <dbReference type="ARBA" id="ARBA00022737"/>
    </source>
</evidence>
<gene>
    <name evidence="8" type="ordered locus">Mzhil_1927</name>
</gene>